<dbReference type="AlphaFoldDB" id="A0AB32W4F2"/>
<organism evidence="1 2">
    <name type="scientific">Theobroma cacao</name>
    <name type="common">Cacao</name>
    <name type="synonym">Cocoa</name>
    <dbReference type="NCBI Taxonomy" id="3641"/>
    <lineage>
        <taxon>Eukaryota</taxon>
        <taxon>Viridiplantae</taxon>
        <taxon>Streptophyta</taxon>
        <taxon>Embryophyta</taxon>
        <taxon>Tracheophyta</taxon>
        <taxon>Spermatophyta</taxon>
        <taxon>Magnoliopsida</taxon>
        <taxon>eudicotyledons</taxon>
        <taxon>Gunneridae</taxon>
        <taxon>Pentapetalae</taxon>
        <taxon>rosids</taxon>
        <taxon>malvids</taxon>
        <taxon>Malvales</taxon>
        <taxon>Malvaceae</taxon>
        <taxon>Byttnerioideae</taxon>
        <taxon>Theobroma</taxon>
    </lineage>
</organism>
<accession>A0AB32W4F2</accession>
<sequence length="106" mass="12615">MKLTNKVRGDIAKTFASFPNERKLVFKNLATTDRLRYLEAKKEFNAKVNKDYWDTHCSPFRFYKLLQNIGSEYNDSIRSIGLEGLIHLQEYKLNRHLCLWLIEMVD</sequence>
<dbReference type="Proteomes" id="UP000694886">
    <property type="component" value="Chromosome 3"/>
</dbReference>
<reference evidence="1" key="1">
    <citation type="journal article" date="1997" name="Nucleic Acids Res.">
        <title>tRNAscan-SE: a program for improved detection of transfer RNA genes in genomic sequence.</title>
        <authorList>
            <person name="Lowe T.M."/>
            <person name="Eddy S.R."/>
        </authorList>
    </citation>
    <scope>NUCLEOTIDE SEQUENCE [LARGE SCALE GENOMIC DNA]</scope>
    <source>
        <strain evidence="1">r\B97-61/B2</strain>
    </source>
</reference>
<dbReference type="RefSeq" id="XP_017972791.1">
    <property type="nucleotide sequence ID" value="XM_018117302.1"/>
</dbReference>
<evidence type="ECO:0000313" key="2">
    <source>
        <dbReference type="RefSeq" id="XP_017972791.1"/>
    </source>
</evidence>
<dbReference type="Gramene" id="Tc03v2_t009840.1">
    <property type="protein sequence ID" value="Tc03v2_p009840.1"/>
    <property type="gene ID" value="Tc03v2_g009840"/>
</dbReference>
<name>A0AB32W4F2_THECC</name>
<dbReference type="KEGG" id="tcc:18605017"/>
<proteinExistence type="predicted"/>
<gene>
    <name evidence="2" type="primary">LOC18605017</name>
</gene>
<evidence type="ECO:0000313" key="1">
    <source>
        <dbReference type="Proteomes" id="UP000694886"/>
    </source>
</evidence>
<protein>
    <submittedName>
        <fullName evidence="2">Uncharacterized protein LOC18605017</fullName>
    </submittedName>
</protein>
<dbReference type="GeneID" id="18605017"/>
<reference evidence="2" key="2">
    <citation type="submission" date="2025-08" db="UniProtKB">
        <authorList>
            <consortium name="RefSeq"/>
        </authorList>
    </citation>
    <scope>IDENTIFICATION</scope>
</reference>